<dbReference type="OrthoDB" id="9797060at2"/>
<protein>
    <submittedName>
        <fullName evidence="2">Heme-degrading monooxygenase HmoA</fullName>
    </submittedName>
</protein>
<organism evidence="2 3">
    <name type="scientific">Luteimonas cucumeris</name>
    <dbReference type="NCBI Taxonomy" id="985012"/>
    <lineage>
        <taxon>Bacteria</taxon>
        <taxon>Pseudomonadati</taxon>
        <taxon>Pseudomonadota</taxon>
        <taxon>Gammaproteobacteria</taxon>
        <taxon>Lysobacterales</taxon>
        <taxon>Lysobacteraceae</taxon>
        <taxon>Luteimonas</taxon>
    </lineage>
</organism>
<proteinExistence type="predicted"/>
<name>A0A562L5U7_9GAMM</name>
<dbReference type="EMBL" id="VLKN01000004">
    <property type="protein sequence ID" value="TWI03008.1"/>
    <property type="molecule type" value="Genomic_DNA"/>
</dbReference>
<dbReference type="PANTHER" id="PTHR37811">
    <property type="entry name" value="BLL5343 PROTEIN"/>
    <property type="match status" value="1"/>
</dbReference>
<evidence type="ECO:0000313" key="3">
    <source>
        <dbReference type="Proteomes" id="UP000315167"/>
    </source>
</evidence>
<sequence length="126" mass="14328">MTDAFATLPPPPYYAVIFSSQRREQDNGYGAASDRMVELARQQPGFLGVESTRGADGFGITVAYWESEEAIKAWRLHAEHTAARERGRAEWYQHFELRIAKVERAYGWDLDGGYRRSHDMAKETAA</sequence>
<reference evidence="2 3" key="1">
    <citation type="journal article" date="2015" name="Stand. Genomic Sci.">
        <title>Genomic Encyclopedia of Bacterial and Archaeal Type Strains, Phase III: the genomes of soil and plant-associated and newly described type strains.</title>
        <authorList>
            <person name="Whitman W.B."/>
            <person name="Woyke T."/>
            <person name="Klenk H.P."/>
            <person name="Zhou Y."/>
            <person name="Lilburn T.G."/>
            <person name="Beck B.J."/>
            <person name="De Vos P."/>
            <person name="Vandamme P."/>
            <person name="Eisen J.A."/>
            <person name="Garrity G."/>
            <person name="Hugenholtz P."/>
            <person name="Kyrpides N.C."/>
        </authorList>
    </citation>
    <scope>NUCLEOTIDE SEQUENCE [LARGE SCALE GENOMIC DNA]</scope>
    <source>
        <strain evidence="2 3">CGMCC 1.10821</strain>
    </source>
</reference>
<gene>
    <name evidence="2" type="ORF">IP90_02111</name>
</gene>
<dbReference type="InterPro" id="IPR011008">
    <property type="entry name" value="Dimeric_a/b-barrel"/>
</dbReference>
<keyword evidence="3" id="KW-1185">Reference proteome</keyword>
<keyword evidence="2" id="KW-0503">Monooxygenase</keyword>
<dbReference type="InterPro" id="IPR007138">
    <property type="entry name" value="ABM_dom"/>
</dbReference>
<dbReference type="InterPro" id="IPR052936">
    <property type="entry name" value="Jasmonate_Hydroxylase-like"/>
</dbReference>
<dbReference type="Proteomes" id="UP000315167">
    <property type="component" value="Unassembled WGS sequence"/>
</dbReference>
<dbReference type="PROSITE" id="PS51725">
    <property type="entry name" value="ABM"/>
    <property type="match status" value="1"/>
</dbReference>
<evidence type="ECO:0000313" key="2">
    <source>
        <dbReference type="EMBL" id="TWI03008.1"/>
    </source>
</evidence>
<accession>A0A562L5U7</accession>
<keyword evidence="2" id="KW-0560">Oxidoreductase</keyword>
<evidence type="ECO:0000259" key="1">
    <source>
        <dbReference type="PROSITE" id="PS51725"/>
    </source>
</evidence>
<feature type="domain" description="ABM" evidence="1">
    <location>
        <begin position="13"/>
        <end position="99"/>
    </location>
</feature>
<dbReference type="RefSeq" id="WP_144899581.1">
    <property type="nucleotide sequence ID" value="NZ_VLKN01000004.1"/>
</dbReference>
<dbReference type="Gene3D" id="3.30.70.100">
    <property type="match status" value="1"/>
</dbReference>
<dbReference type="PANTHER" id="PTHR37811:SF2">
    <property type="entry name" value="ABM DOMAIN-CONTAINING PROTEIN"/>
    <property type="match status" value="1"/>
</dbReference>
<dbReference type="SUPFAM" id="SSF54909">
    <property type="entry name" value="Dimeric alpha+beta barrel"/>
    <property type="match status" value="1"/>
</dbReference>
<comment type="caution">
    <text evidence="2">The sequence shown here is derived from an EMBL/GenBank/DDBJ whole genome shotgun (WGS) entry which is preliminary data.</text>
</comment>
<dbReference type="GO" id="GO:0004497">
    <property type="term" value="F:monooxygenase activity"/>
    <property type="evidence" value="ECO:0007669"/>
    <property type="project" value="UniProtKB-KW"/>
</dbReference>
<dbReference type="Pfam" id="PF03992">
    <property type="entry name" value="ABM"/>
    <property type="match status" value="1"/>
</dbReference>
<dbReference type="AlphaFoldDB" id="A0A562L5U7"/>